<name>A0A0E9W1U5_ANGAN</name>
<reference evidence="1" key="2">
    <citation type="journal article" date="2015" name="Fish Shellfish Immunol.">
        <title>Early steps in the European eel (Anguilla anguilla)-Vibrio vulnificus interaction in the gills: Role of the RtxA13 toxin.</title>
        <authorList>
            <person name="Callol A."/>
            <person name="Pajuelo D."/>
            <person name="Ebbesson L."/>
            <person name="Teles M."/>
            <person name="MacKenzie S."/>
            <person name="Amaro C."/>
        </authorList>
    </citation>
    <scope>NUCLEOTIDE SEQUENCE</scope>
</reference>
<sequence>MTFGWKCKSSPQQ</sequence>
<protein>
    <submittedName>
        <fullName evidence="1">Uncharacterized protein</fullName>
    </submittedName>
</protein>
<accession>A0A0E9W1U5</accession>
<reference evidence="1" key="1">
    <citation type="submission" date="2014-11" db="EMBL/GenBank/DDBJ databases">
        <authorList>
            <person name="Amaro Gonzalez C."/>
        </authorList>
    </citation>
    <scope>NUCLEOTIDE SEQUENCE</scope>
</reference>
<dbReference type="EMBL" id="GBXM01024296">
    <property type="protein sequence ID" value="JAH84281.1"/>
    <property type="molecule type" value="Transcribed_RNA"/>
</dbReference>
<organism evidence="1">
    <name type="scientific">Anguilla anguilla</name>
    <name type="common">European freshwater eel</name>
    <name type="synonym">Muraena anguilla</name>
    <dbReference type="NCBI Taxonomy" id="7936"/>
    <lineage>
        <taxon>Eukaryota</taxon>
        <taxon>Metazoa</taxon>
        <taxon>Chordata</taxon>
        <taxon>Craniata</taxon>
        <taxon>Vertebrata</taxon>
        <taxon>Euteleostomi</taxon>
        <taxon>Actinopterygii</taxon>
        <taxon>Neopterygii</taxon>
        <taxon>Teleostei</taxon>
        <taxon>Anguilliformes</taxon>
        <taxon>Anguillidae</taxon>
        <taxon>Anguilla</taxon>
    </lineage>
</organism>
<evidence type="ECO:0000313" key="1">
    <source>
        <dbReference type="EMBL" id="JAH84281.1"/>
    </source>
</evidence>
<proteinExistence type="predicted"/>